<protein>
    <recommendedName>
        <fullName evidence="5">Peptidase</fullName>
    </recommendedName>
</protein>
<sequence>MKLPIIIATFSLLLIIPLASQNSFAQVNSGGFQAGGVNVDGSWYVGEGLKVGDYFSFNVCHVDYLDCSDFDMALWVQEEVRVGTEDKFRMQVLVYDGSKIVKGVMDVGQVAPEPTGGTEEISSYRSVYKSSIAWLSAFATKEIEDDGVYLTGKGPREFRAASWGKIGNIGGQQILPSAEQTISVGAGQFDSILLTWKTGGQQSKAWIVDEFPFPIKAKTFMHVSQGIPPVEYDFELLDYKENVSSNPFVNVETTAAKQAAAGCPAEYQKTKFNESTNTFSMIVKGVIGPKIVKQGCDIEMFIDFKRMVNPTEFVDQVHYDIVVFGDTSKPPIKTVSAEEGRAELYTASGQTYRFVLADQPPGIYTYAIVVYGTGPEHILGGNPDTSGLMTFEIEVVKGGDTSFSAPPNASITDIPQWVKNNAEWWADGQIDDASFVSGIQYLINQGIMKIPQTAQGSGSGSDGIPEWIKGNAEWWAAGQIDDNTFVSGIQWLISNGIMRIS</sequence>
<dbReference type="EMBL" id="CP007026">
    <property type="protein sequence ID" value="AJA93139.1"/>
    <property type="molecule type" value="Genomic_DNA"/>
</dbReference>
<reference evidence="4" key="2">
    <citation type="submission" date="2016-05" db="EMBL/GenBank/DDBJ databases">
        <authorList>
            <person name="Dupont C."/>
            <person name="Santoro A."/>
        </authorList>
    </citation>
    <scope>NUCLEOTIDE SEQUENCE [LARGE SCALE GENOMIC DNA]</scope>
    <source>
        <strain evidence="4">U25</strain>
    </source>
</reference>
<reference evidence="1 3" key="1">
    <citation type="journal article" date="2015" name="Proc. Natl. Acad. Sci. U.S.A.">
        <title>Genomic and proteomic characterization of "Candidatus Nitrosopelagicus brevis": An ammonia-oxidizing archaeon from the open ocean.</title>
        <authorList>
            <person name="Santoro A.E."/>
            <person name="Dupont C.L."/>
            <person name="Richter R.A."/>
            <person name="Craig M.T."/>
            <person name="Carini P."/>
            <person name="McIlvin M.R."/>
            <person name="Yang Y."/>
            <person name="Orsi W.D."/>
            <person name="Moran D.M."/>
            <person name="Saito M.A."/>
        </authorList>
    </citation>
    <scope>NUCLEOTIDE SEQUENCE [LARGE SCALE GENOMIC DNA]</scope>
    <source>
        <strain evidence="1">CN25</strain>
        <strain evidence="3">V2</strain>
    </source>
</reference>
<dbReference type="STRING" id="1410606.T478_0432"/>
<dbReference type="AlphaFoldDB" id="A0A0A7V278"/>
<evidence type="ECO:0000313" key="1">
    <source>
        <dbReference type="EMBL" id="AJA93139.1"/>
    </source>
</evidence>
<organism evidence="1 3">
    <name type="scientific">Candidatus Nitrosopelagicus brevis</name>
    <dbReference type="NCBI Taxonomy" id="1410606"/>
    <lineage>
        <taxon>Archaea</taxon>
        <taxon>Nitrososphaerota</taxon>
    </lineage>
</organism>
<keyword evidence="4" id="KW-1185">Reference proteome</keyword>
<reference evidence="2" key="3">
    <citation type="submission" date="2016-05" db="EMBL/GenBank/DDBJ databases">
        <authorList>
            <person name="Lavstsen T."/>
            <person name="Jespersen J.S."/>
        </authorList>
    </citation>
    <scope>NUCLEOTIDE SEQUENCE [LARGE SCALE GENOMIC DNA]</scope>
    <source>
        <strain evidence="2">U25</strain>
    </source>
</reference>
<dbReference type="KEGG" id="nbv:T478_0432"/>
<dbReference type="EMBL" id="LXWN01000002">
    <property type="protein sequence ID" value="PTL87643.1"/>
    <property type="molecule type" value="Genomic_DNA"/>
</dbReference>
<dbReference type="Proteomes" id="UP000241022">
    <property type="component" value="Unassembled WGS sequence"/>
</dbReference>
<dbReference type="Proteomes" id="UP000030944">
    <property type="component" value="Chromosome"/>
</dbReference>
<reference evidence="2 4" key="4">
    <citation type="submission" date="2018-04" db="EMBL/GenBank/DDBJ databases">
        <title>Transcriptomics of ammonia oxidizing archaea.</title>
        <authorList>
            <person name="Carini P."/>
        </authorList>
    </citation>
    <scope>NUCLEOTIDE SEQUENCE [LARGE SCALE GENOMIC DNA]</scope>
    <source>
        <strain evidence="2 4">U25</strain>
    </source>
</reference>
<name>A0A0A7V278_9ARCH</name>
<evidence type="ECO:0000313" key="4">
    <source>
        <dbReference type="Proteomes" id="UP000241022"/>
    </source>
</evidence>
<dbReference type="RefSeq" id="WP_048104806.1">
    <property type="nucleotide sequence ID" value="NZ_CP007026.1"/>
</dbReference>
<accession>A0A0A7V278</accession>
<gene>
    <name evidence="2" type="ORF">A7X95_07205</name>
    <name evidence="1" type="ORF">T478_0432</name>
</gene>
<evidence type="ECO:0000313" key="3">
    <source>
        <dbReference type="Proteomes" id="UP000030944"/>
    </source>
</evidence>
<evidence type="ECO:0000313" key="2">
    <source>
        <dbReference type="EMBL" id="PTL87643.1"/>
    </source>
</evidence>
<dbReference type="GeneID" id="24816326"/>
<dbReference type="HOGENOM" id="CLU_577001_0_0_2"/>
<evidence type="ECO:0008006" key="5">
    <source>
        <dbReference type="Google" id="ProtNLM"/>
    </source>
</evidence>
<proteinExistence type="predicted"/>